<accession>A0AA37LQ50</accession>
<gene>
    <name evidence="3" type="ORF">ColLi_02906</name>
</gene>
<dbReference type="EMBL" id="BPPX01000005">
    <property type="protein sequence ID" value="GJC80068.1"/>
    <property type="molecule type" value="Genomic_DNA"/>
</dbReference>
<evidence type="ECO:0000313" key="4">
    <source>
        <dbReference type="Proteomes" id="UP001055172"/>
    </source>
</evidence>
<dbReference type="PANTHER" id="PTHR47797">
    <property type="entry name" value="DEHYDROGENASE, PUTATIVE (AFU_ORTHOLOGUE AFUA_8G05805)-RELATED"/>
    <property type="match status" value="1"/>
</dbReference>
<dbReference type="Gene3D" id="2.60.40.1210">
    <property type="entry name" value="Cellobiose dehydrogenase, cytochrome domain"/>
    <property type="match status" value="1"/>
</dbReference>
<feature type="signal peptide" evidence="1">
    <location>
        <begin position="1"/>
        <end position="22"/>
    </location>
</feature>
<dbReference type="Pfam" id="PF16010">
    <property type="entry name" value="CDH-cyt"/>
    <property type="match status" value="1"/>
</dbReference>
<feature type="domain" description="Cellobiose dehydrogenase-like cytochrome" evidence="2">
    <location>
        <begin position="30"/>
        <end position="121"/>
    </location>
</feature>
<protein>
    <recommendedName>
        <fullName evidence="2">Cellobiose dehydrogenase-like cytochrome domain-containing protein</fullName>
    </recommendedName>
</protein>
<evidence type="ECO:0000256" key="1">
    <source>
        <dbReference type="SAM" id="SignalP"/>
    </source>
</evidence>
<dbReference type="SUPFAM" id="SSF49344">
    <property type="entry name" value="CBD9-like"/>
    <property type="match status" value="1"/>
</dbReference>
<sequence length="149" mass="15462">MKAFAASSLAAALSIDAATASADPIEACPNDICFKVAVPRAASSSGSGNLYFQMSAPTSYQWVSLGTGSTMSNSNMFLMYTDGNGNVTVSPRTARGHNMPTLSQSTSLQLLAGSGIENGKMIANLLDCGLEGGQRHQLGQHQPEHPAAR</sequence>
<keyword evidence="1" id="KW-0732">Signal</keyword>
<dbReference type="CDD" id="cd09630">
    <property type="entry name" value="CDH_like_cytochrome"/>
    <property type="match status" value="1"/>
</dbReference>
<feature type="chain" id="PRO_5041288525" description="Cellobiose dehydrogenase-like cytochrome domain-containing protein" evidence="1">
    <location>
        <begin position="23"/>
        <end position="149"/>
    </location>
</feature>
<evidence type="ECO:0000259" key="2">
    <source>
        <dbReference type="Pfam" id="PF16010"/>
    </source>
</evidence>
<comment type="caution">
    <text evidence="3">The sequence shown here is derived from an EMBL/GenBank/DDBJ whole genome shotgun (WGS) entry which is preliminary data.</text>
</comment>
<dbReference type="InterPro" id="IPR015920">
    <property type="entry name" value="Cellobiose_DH-like_cyt"/>
</dbReference>
<dbReference type="Proteomes" id="UP001055172">
    <property type="component" value="Unassembled WGS sequence"/>
</dbReference>
<keyword evidence="4" id="KW-1185">Reference proteome</keyword>
<dbReference type="AlphaFoldDB" id="A0AA37LQ50"/>
<reference evidence="3 4" key="1">
    <citation type="submission" date="2021-07" db="EMBL/GenBank/DDBJ databases">
        <title>Genome data of Colletotrichum spaethianum.</title>
        <authorList>
            <person name="Utami Y.D."/>
            <person name="Hiruma K."/>
        </authorList>
    </citation>
    <scope>NUCLEOTIDE SEQUENCE [LARGE SCALE GENOMIC DNA]</scope>
    <source>
        <strain evidence="3 4">MAFF 242679</strain>
    </source>
</reference>
<name>A0AA37LQ50_9PEZI</name>
<evidence type="ECO:0000313" key="3">
    <source>
        <dbReference type="EMBL" id="GJC80068.1"/>
    </source>
</evidence>
<dbReference type="PANTHER" id="PTHR47797:SF1">
    <property type="entry name" value="CYTOCHROME B561 DOMAIN-CONTAINING PROTEIN-RELATED"/>
    <property type="match status" value="1"/>
</dbReference>
<organism evidence="3 4">
    <name type="scientific">Colletotrichum liriopes</name>
    <dbReference type="NCBI Taxonomy" id="708192"/>
    <lineage>
        <taxon>Eukaryota</taxon>
        <taxon>Fungi</taxon>
        <taxon>Dikarya</taxon>
        <taxon>Ascomycota</taxon>
        <taxon>Pezizomycotina</taxon>
        <taxon>Sordariomycetes</taxon>
        <taxon>Hypocreomycetidae</taxon>
        <taxon>Glomerellales</taxon>
        <taxon>Glomerellaceae</taxon>
        <taxon>Colletotrichum</taxon>
        <taxon>Colletotrichum spaethianum species complex</taxon>
    </lineage>
</organism>
<proteinExistence type="predicted"/>